<dbReference type="SUPFAM" id="SSF52402">
    <property type="entry name" value="Adenine nucleotide alpha hydrolases-like"/>
    <property type="match status" value="1"/>
</dbReference>
<reference evidence="1 2" key="1">
    <citation type="submission" date="2019-09" db="EMBL/GenBank/DDBJ databases">
        <title>The complete genome of Methanoplanus sp. FWC-SCC4.</title>
        <authorList>
            <person name="Chen S.-C."/>
            <person name="Zhou Y.-Z."/>
            <person name="Lai M.-C."/>
        </authorList>
    </citation>
    <scope>NUCLEOTIDE SEQUENCE [LARGE SCALE GENOMIC DNA]</scope>
    <source>
        <strain evidence="1 2">FWC-SCC4</strain>
    </source>
</reference>
<dbReference type="Proteomes" id="UP001301797">
    <property type="component" value="Chromosome"/>
</dbReference>
<keyword evidence="2" id="KW-1185">Reference proteome</keyword>
<protein>
    <submittedName>
        <fullName evidence="1">Alpha hydrolase</fullName>
    </submittedName>
</protein>
<dbReference type="Gene3D" id="3.40.50.620">
    <property type="entry name" value="HUPs"/>
    <property type="match status" value="1"/>
</dbReference>
<dbReference type="InterPro" id="IPR014729">
    <property type="entry name" value="Rossmann-like_a/b/a_fold"/>
</dbReference>
<evidence type="ECO:0000313" key="2">
    <source>
        <dbReference type="Proteomes" id="UP001301797"/>
    </source>
</evidence>
<dbReference type="NCBIfam" id="NF011155">
    <property type="entry name" value="PRK14561.1"/>
    <property type="match status" value="1"/>
</dbReference>
<keyword evidence="1" id="KW-0378">Hydrolase</keyword>
<organism evidence="1 2">
    <name type="scientific">Methanochimaera problematica</name>
    <dbReference type="NCBI Taxonomy" id="2609417"/>
    <lineage>
        <taxon>Archaea</taxon>
        <taxon>Methanobacteriati</taxon>
        <taxon>Methanobacteriota</taxon>
        <taxon>Stenosarchaea group</taxon>
        <taxon>Methanomicrobia</taxon>
        <taxon>Methanomicrobiales</taxon>
        <taxon>Methanomicrobiaceae</taxon>
        <taxon>Methanochimaera</taxon>
    </lineage>
</organism>
<dbReference type="InterPro" id="IPR055834">
    <property type="entry name" value="DUF7411"/>
</dbReference>
<dbReference type="GO" id="GO:0016787">
    <property type="term" value="F:hydrolase activity"/>
    <property type="evidence" value="ECO:0007669"/>
    <property type="project" value="UniProtKB-KW"/>
</dbReference>
<dbReference type="AlphaFoldDB" id="A0AA97I3Q5"/>
<dbReference type="GeneID" id="85229139"/>
<proteinExistence type="predicted"/>
<evidence type="ECO:0000313" key="1">
    <source>
        <dbReference type="EMBL" id="WOF15764.1"/>
    </source>
</evidence>
<gene>
    <name evidence="1" type="ORF">F1737_03180</name>
</gene>
<sequence length="201" mass="22516">MKAGILFSGGKDSSLAALMLSRDYEVELNTFVFDKNHDISGVETAAEVLQLPLIKRVFSGELIDVVMEMMVESGYPNDAINLVHRNAINTLSKEYDVIGDGTRLNDRVPMLDYAEVQRLEAKENSALVRPLLGFGRREVNRLVEKHFIVKYGETGEIKNGDYENEIRAAFNAKGLDPHKIFPSHHQQSLVVGRPATFKVVK</sequence>
<dbReference type="EMBL" id="CP043875">
    <property type="protein sequence ID" value="WOF15764.1"/>
    <property type="molecule type" value="Genomic_DNA"/>
</dbReference>
<dbReference type="RefSeq" id="WP_317137338.1">
    <property type="nucleotide sequence ID" value="NZ_CP043875.1"/>
</dbReference>
<dbReference type="KEGG" id="mefw:F1737_03180"/>
<dbReference type="Pfam" id="PF24167">
    <property type="entry name" value="DUF7411"/>
    <property type="match status" value="1"/>
</dbReference>
<name>A0AA97I3Q5_9EURY</name>
<accession>A0AA97I3Q5</accession>